<comment type="caution">
    <text evidence="1">The sequence shown here is derived from an EMBL/GenBank/DDBJ whole genome shotgun (WGS) entry which is preliminary data.</text>
</comment>
<proteinExistence type="predicted"/>
<keyword evidence="2" id="KW-1185">Reference proteome</keyword>
<protein>
    <submittedName>
        <fullName evidence="1">Uncharacterized protein</fullName>
    </submittedName>
</protein>
<evidence type="ECO:0000313" key="1">
    <source>
        <dbReference type="EMBL" id="KAK3850367.1"/>
    </source>
</evidence>
<reference evidence="1" key="1">
    <citation type="submission" date="2023-10" db="EMBL/GenBank/DDBJ databases">
        <title>Genome assemblies of two species of porcelain crab, Petrolisthes cinctipes and Petrolisthes manimaculis (Anomura: Porcellanidae).</title>
        <authorList>
            <person name="Angst P."/>
        </authorList>
    </citation>
    <scope>NUCLEOTIDE SEQUENCE</scope>
    <source>
        <strain evidence="1">PB745_01</strain>
        <tissue evidence="1">Gill</tissue>
    </source>
</reference>
<dbReference type="Proteomes" id="UP001286313">
    <property type="component" value="Unassembled WGS sequence"/>
</dbReference>
<organism evidence="1 2">
    <name type="scientific">Petrolisthes cinctipes</name>
    <name type="common">Flat porcelain crab</name>
    <dbReference type="NCBI Taxonomy" id="88211"/>
    <lineage>
        <taxon>Eukaryota</taxon>
        <taxon>Metazoa</taxon>
        <taxon>Ecdysozoa</taxon>
        <taxon>Arthropoda</taxon>
        <taxon>Crustacea</taxon>
        <taxon>Multicrustacea</taxon>
        <taxon>Malacostraca</taxon>
        <taxon>Eumalacostraca</taxon>
        <taxon>Eucarida</taxon>
        <taxon>Decapoda</taxon>
        <taxon>Pleocyemata</taxon>
        <taxon>Anomura</taxon>
        <taxon>Galatheoidea</taxon>
        <taxon>Porcellanidae</taxon>
        <taxon>Petrolisthes</taxon>
    </lineage>
</organism>
<dbReference type="AlphaFoldDB" id="A0AAE1BHQ4"/>
<sequence length="89" mass="9869">EAAGAGERGAHLTEYYESLRNNVMSLLEHVKIPGGGTTTTNDRISHDNFDSYLSKIHSLCTDNYCDDNRPLYDSVRSALHDFSVPPTPI</sequence>
<dbReference type="EMBL" id="JAWQEG010008415">
    <property type="protein sequence ID" value="KAK3850367.1"/>
    <property type="molecule type" value="Genomic_DNA"/>
</dbReference>
<feature type="non-terminal residue" evidence="1">
    <location>
        <position position="1"/>
    </location>
</feature>
<gene>
    <name evidence="1" type="ORF">Pcinc_042924</name>
</gene>
<name>A0AAE1BHQ4_PETCI</name>
<accession>A0AAE1BHQ4</accession>
<evidence type="ECO:0000313" key="2">
    <source>
        <dbReference type="Proteomes" id="UP001286313"/>
    </source>
</evidence>